<evidence type="ECO:0000313" key="8">
    <source>
        <dbReference type="EMBL" id="WAR26464.1"/>
    </source>
</evidence>
<name>A0ABY7FZT3_MYAAR</name>
<proteinExistence type="predicted"/>
<organism evidence="8 9">
    <name type="scientific">Mya arenaria</name>
    <name type="common">Soft-shell clam</name>
    <dbReference type="NCBI Taxonomy" id="6604"/>
    <lineage>
        <taxon>Eukaryota</taxon>
        <taxon>Metazoa</taxon>
        <taxon>Spiralia</taxon>
        <taxon>Lophotrochozoa</taxon>
        <taxon>Mollusca</taxon>
        <taxon>Bivalvia</taxon>
        <taxon>Autobranchia</taxon>
        <taxon>Heteroconchia</taxon>
        <taxon>Euheterodonta</taxon>
        <taxon>Imparidentia</taxon>
        <taxon>Neoheterodontei</taxon>
        <taxon>Myida</taxon>
        <taxon>Myoidea</taxon>
        <taxon>Myidae</taxon>
        <taxon>Mya</taxon>
    </lineage>
</organism>
<evidence type="ECO:0000256" key="4">
    <source>
        <dbReference type="ARBA" id="ARBA00022833"/>
    </source>
</evidence>
<dbReference type="InterPro" id="IPR002110">
    <property type="entry name" value="Ankyrin_rpt"/>
</dbReference>
<evidence type="ECO:0000256" key="2">
    <source>
        <dbReference type="ARBA" id="ARBA00022737"/>
    </source>
</evidence>
<evidence type="ECO:0000256" key="1">
    <source>
        <dbReference type="ARBA" id="ARBA00022723"/>
    </source>
</evidence>
<sequence>MSKITEKVVSSMSRSELEKYRHTPGTDLAVKIGRAKEMEEYAGLKDYLQKLSDEKSAKINETDSAGMTSLHCAVAFSSLPSVILLLKYGAKIATHLIQEGKADVNSRNKTGGTALHGAALMGNKECLELLLKHGADPRREDEDGTTPFELTSDETILGILHEAIAESDRQKEESGALCLQCGKHGENMKRCSQCQQALYCDRNCFVLARPHVMNCDTDDVQMSFYHVHGSSNRNVKMFSRKPYEANQRMAFLKRKRFIVKVQTPLGYPKLQSRIKKEGMMGIKAFFWAEICDDQSGEFKVFHGKTAPFQNCMGSELKITD</sequence>
<reference evidence="8" key="1">
    <citation type="submission" date="2022-11" db="EMBL/GenBank/DDBJ databases">
        <title>Centuries of genome instability and evolution in soft-shell clam transmissible cancer (bioRxiv).</title>
        <authorList>
            <person name="Hart S.F.M."/>
            <person name="Yonemitsu M.A."/>
            <person name="Giersch R.M."/>
            <person name="Beal B.F."/>
            <person name="Arriagada G."/>
            <person name="Davis B.W."/>
            <person name="Ostrander E.A."/>
            <person name="Goff S.P."/>
            <person name="Metzger M.J."/>
        </authorList>
    </citation>
    <scope>NUCLEOTIDE SEQUENCE</scope>
    <source>
        <strain evidence="8">MELC-2E11</strain>
        <tissue evidence="8">Siphon/mantle</tissue>
    </source>
</reference>
<evidence type="ECO:0000256" key="3">
    <source>
        <dbReference type="ARBA" id="ARBA00022771"/>
    </source>
</evidence>
<dbReference type="PANTHER" id="PTHR24171">
    <property type="entry name" value="ANKYRIN REPEAT DOMAIN-CONTAINING PROTEIN 39-RELATED"/>
    <property type="match status" value="1"/>
</dbReference>
<dbReference type="PANTHER" id="PTHR24171:SF8">
    <property type="entry name" value="BRCA1-ASSOCIATED RING DOMAIN PROTEIN 1"/>
    <property type="match status" value="1"/>
</dbReference>
<evidence type="ECO:0000313" key="9">
    <source>
        <dbReference type="Proteomes" id="UP001164746"/>
    </source>
</evidence>
<keyword evidence="3" id="KW-0863">Zinc-finger</keyword>
<evidence type="ECO:0000259" key="7">
    <source>
        <dbReference type="PROSITE" id="PS01360"/>
    </source>
</evidence>
<keyword evidence="2" id="KW-0677">Repeat</keyword>
<evidence type="ECO:0000256" key="6">
    <source>
        <dbReference type="PROSITE-ProRule" id="PRU00023"/>
    </source>
</evidence>
<dbReference type="SMART" id="SM00248">
    <property type="entry name" value="ANK"/>
    <property type="match status" value="2"/>
</dbReference>
<dbReference type="PROSITE" id="PS50297">
    <property type="entry name" value="ANK_REP_REGION"/>
    <property type="match status" value="1"/>
</dbReference>
<dbReference type="Gene3D" id="6.10.140.2220">
    <property type="match status" value="1"/>
</dbReference>
<accession>A0ABY7FZT3</accession>
<dbReference type="Pfam" id="PF12796">
    <property type="entry name" value="Ank_2"/>
    <property type="match status" value="1"/>
</dbReference>
<protein>
    <submittedName>
        <fullName evidence="8">TNKS-like protein</fullName>
    </submittedName>
</protein>
<dbReference type="Proteomes" id="UP001164746">
    <property type="component" value="Chromosome 14"/>
</dbReference>
<dbReference type="InterPro" id="IPR036770">
    <property type="entry name" value="Ankyrin_rpt-contain_sf"/>
</dbReference>
<dbReference type="EMBL" id="CP111025">
    <property type="protein sequence ID" value="WAR26464.1"/>
    <property type="molecule type" value="Genomic_DNA"/>
</dbReference>
<dbReference type="SUPFAM" id="SSF144232">
    <property type="entry name" value="HIT/MYND zinc finger-like"/>
    <property type="match status" value="1"/>
</dbReference>
<gene>
    <name evidence="8" type="ORF">MAR_012168</name>
</gene>
<dbReference type="Pfam" id="PF01753">
    <property type="entry name" value="zf-MYND"/>
    <property type="match status" value="1"/>
</dbReference>
<keyword evidence="1" id="KW-0479">Metal-binding</keyword>
<dbReference type="SUPFAM" id="SSF48403">
    <property type="entry name" value="Ankyrin repeat"/>
    <property type="match status" value="1"/>
</dbReference>
<dbReference type="Gene3D" id="1.25.40.20">
    <property type="entry name" value="Ankyrin repeat-containing domain"/>
    <property type="match status" value="1"/>
</dbReference>
<keyword evidence="4" id="KW-0862">Zinc</keyword>
<feature type="domain" description="MYND-type" evidence="7">
    <location>
        <begin position="178"/>
        <end position="215"/>
    </location>
</feature>
<evidence type="ECO:0000256" key="5">
    <source>
        <dbReference type="ARBA" id="ARBA00023043"/>
    </source>
</evidence>
<keyword evidence="9" id="KW-1185">Reference proteome</keyword>
<dbReference type="PROSITE" id="PS50088">
    <property type="entry name" value="ANK_REPEAT"/>
    <property type="match status" value="1"/>
</dbReference>
<keyword evidence="5 6" id="KW-0040">ANK repeat</keyword>
<feature type="repeat" description="ANK" evidence="6">
    <location>
        <begin position="110"/>
        <end position="142"/>
    </location>
</feature>
<dbReference type="InterPro" id="IPR002893">
    <property type="entry name" value="Znf_MYND"/>
</dbReference>
<dbReference type="PROSITE" id="PS01360">
    <property type="entry name" value="ZF_MYND_1"/>
    <property type="match status" value="1"/>
</dbReference>